<gene>
    <name evidence="1" type="ORF">FHS88_004052</name>
</gene>
<protein>
    <submittedName>
        <fullName evidence="1">Uncharacterized protein</fullName>
    </submittedName>
</protein>
<dbReference type="Proteomes" id="UP000562254">
    <property type="component" value="Unassembled WGS sequence"/>
</dbReference>
<dbReference type="AlphaFoldDB" id="A0A840Y7G5"/>
<organism evidence="1 2">
    <name type="scientific">Neoroseomonas alkaliterrae</name>
    <dbReference type="NCBI Taxonomy" id="1452450"/>
    <lineage>
        <taxon>Bacteria</taxon>
        <taxon>Pseudomonadati</taxon>
        <taxon>Pseudomonadota</taxon>
        <taxon>Alphaproteobacteria</taxon>
        <taxon>Acetobacterales</taxon>
        <taxon>Acetobacteraceae</taxon>
        <taxon>Neoroseomonas</taxon>
    </lineage>
</organism>
<name>A0A840Y7G5_9PROT</name>
<sequence>MRRRHLPARLGLRLADNLLFAWRIAGPARINENAKVRFVRRFKYLVVAIVPPPPRAPDTWSTGL</sequence>
<evidence type="ECO:0000313" key="1">
    <source>
        <dbReference type="EMBL" id="MBB5691891.1"/>
    </source>
</evidence>
<evidence type="ECO:0000313" key="2">
    <source>
        <dbReference type="Proteomes" id="UP000562254"/>
    </source>
</evidence>
<proteinExistence type="predicted"/>
<reference evidence="1 2" key="1">
    <citation type="submission" date="2020-08" db="EMBL/GenBank/DDBJ databases">
        <title>Genomic Encyclopedia of Type Strains, Phase IV (KMG-IV): sequencing the most valuable type-strain genomes for metagenomic binning, comparative biology and taxonomic classification.</title>
        <authorList>
            <person name="Goeker M."/>
        </authorList>
    </citation>
    <scope>NUCLEOTIDE SEQUENCE [LARGE SCALE GENOMIC DNA]</scope>
    <source>
        <strain evidence="1 2">DSM 25895</strain>
    </source>
</reference>
<accession>A0A840Y7G5</accession>
<keyword evidence="2" id="KW-1185">Reference proteome</keyword>
<comment type="caution">
    <text evidence="1">The sequence shown here is derived from an EMBL/GenBank/DDBJ whole genome shotgun (WGS) entry which is preliminary data.</text>
</comment>
<dbReference type="EMBL" id="JACIJE010000023">
    <property type="protein sequence ID" value="MBB5691891.1"/>
    <property type="molecule type" value="Genomic_DNA"/>
</dbReference>